<keyword evidence="3" id="KW-1133">Transmembrane helix</keyword>
<dbReference type="PANTHER" id="PTHR23037:SF22">
    <property type="entry name" value="CYTOKINE RECEPTOR COMMON SUBUNIT BETA"/>
    <property type="match status" value="1"/>
</dbReference>
<comment type="caution">
    <text evidence="6">The sequence shown here is derived from an EMBL/GenBank/DDBJ whole genome shotgun (WGS) entry which is preliminary data.</text>
</comment>
<dbReference type="PROSITE" id="PS50853">
    <property type="entry name" value="FN3"/>
    <property type="match status" value="1"/>
</dbReference>
<organism evidence="6 7">
    <name type="scientific">Solea senegalensis</name>
    <name type="common">Senegalese sole</name>
    <dbReference type="NCBI Taxonomy" id="28829"/>
    <lineage>
        <taxon>Eukaryota</taxon>
        <taxon>Metazoa</taxon>
        <taxon>Chordata</taxon>
        <taxon>Craniata</taxon>
        <taxon>Vertebrata</taxon>
        <taxon>Euteleostomi</taxon>
        <taxon>Actinopterygii</taxon>
        <taxon>Neopterygii</taxon>
        <taxon>Teleostei</taxon>
        <taxon>Neoteleostei</taxon>
        <taxon>Acanthomorphata</taxon>
        <taxon>Carangaria</taxon>
        <taxon>Pleuronectiformes</taxon>
        <taxon>Pleuronectoidei</taxon>
        <taxon>Soleidae</taxon>
        <taxon>Solea</taxon>
    </lineage>
</organism>
<dbReference type="EMBL" id="JAGKHQ010000011">
    <property type="protein sequence ID" value="KAG7504184.1"/>
    <property type="molecule type" value="Genomic_DNA"/>
</dbReference>
<gene>
    <name evidence="6" type="ORF">JOB18_002920</name>
</gene>
<dbReference type="Pfam" id="PF18707">
    <property type="entry name" value="IL2RB_N1"/>
    <property type="match status" value="1"/>
</dbReference>
<evidence type="ECO:0000259" key="5">
    <source>
        <dbReference type="PROSITE" id="PS50853"/>
    </source>
</evidence>
<protein>
    <submittedName>
        <fullName evidence="6">Interleukin-2 receptor subunit beta</fullName>
    </submittedName>
</protein>
<feature type="signal peptide" evidence="4">
    <location>
        <begin position="1"/>
        <end position="29"/>
    </location>
</feature>
<dbReference type="PANTHER" id="PTHR23037">
    <property type="entry name" value="CYTOKINE RECEPTOR"/>
    <property type="match status" value="1"/>
</dbReference>
<keyword evidence="1" id="KW-1015">Disulfide bond</keyword>
<feature type="chain" id="PRO_5043663992" evidence="4">
    <location>
        <begin position="30"/>
        <end position="555"/>
    </location>
</feature>
<accession>A0AAV6RI56</accession>
<dbReference type="InterPro" id="IPR003961">
    <property type="entry name" value="FN3_dom"/>
</dbReference>
<keyword evidence="3" id="KW-0472">Membrane</keyword>
<feature type="compositionally biased region" description="Acidic residues" evidence="2">
    <location>
        <begin position="445"/>
        <end position="464"/>
    </location>
</feature>
<dbReference type="InterPro" id="IPR040951">
    <property type="entry name" value="IL2RB_N1"/>
</dbReference>
<name>A0AAV6RI56_SOLSE</name>
<dbReference type="Proteomes" id="UP000693946">
    <property type="component" value="Linkage Group LG19"/>
</dbReference>
<evidence type="ECO:0000313" key="6">
    <source>
        <dbReference type="EMBL" id="KAG7504184.1"/>
    </source>
</evidence>
<feature type="transmembrane region" description="Helical" evidence="3">
    <location>
        <begin position="249"/>
        <end position="268"/>
    </location>
</feature>
<sequence>MSHTAVIAMETLWPFYVLVVLVPGHAAHSHKVSHGLFCVNDYVNKVSCTWNSTSVDPGVDCWINGTKRTWILENGTRRPKIITRVCKLNRQGTSPPGCTFVFEDEIFNFKEVSNISVDCNGKLMERLTKYRPLNHIKMNPPDVPSVSATANETRVSWRPGSPRSVYIETFDFQLQVKLKHQTWKEASIMSTQEEQLRIPAWQLKGHCQVRVRVKPSDKHSSHWSDWSQTTSWTGAGLDDEDWLLSSKSLVMWGAMLSVALIVVMFAIYRTCVSKRRGSVKPLPNPSKYFPTLHPVHGGTLKKWLNPLSASHSFFMAQPCDHISPVEVCESWEVVPSTSPCSSSTIALLHTRSFPFAGTDSSRVVCDSSSSSCFSNMGYFMSSSGSVARTEPSPAYFAYQEDFHNLHSGHTLHLTLCASITSSSSAYESLKREPQSPDSGFGIRPEDEEDNKDEENMSEEGEDVSDDHLHSPLLILPLHPASWVCPPSRAPAHLPSLTQTCSEELDDSPVAAASGNCAAWPLADTMCRSSSMPAEPCKAGYLTLKELQTTFSNKSI</sequence>
<keyword evidence="3" id="KW-0812">Transmembrane</keyword>
<dbReference type="GO" id="GO:0004896">
    <property type="term" value="F:cytokine receptor activity"/>
    <property type="evidence" value="ECO:0007669"/>
    <property type="project" value="TreeGrafter"/>
</dbReference>
<keyword evidence="6" id="KW-0675">Receptor</keyword>
<dbReference type="AlphaFoldDB" id="A0AAV6RI56"/>
<reference evidence="6 7" key="1">
    <citation type="journal article" date="2021" name="Sci. Rep.">
        <title>Chromosome anchoring in Senegalese sole (Solea senegalensis) reveals sex-associated markers and genome rearrangements in flatfish.</title>
        <authorList>
            <person name="Guerrero-Cozar I."/>
            <person name="Gomez-Garrido J."/>
            <person name="Berbel C."/>
            <person name="Martinez-Blanch J.F."/>
            <person name="Alioto T."/>
            <person name="Claros M.G."/>
            <person name="Gagnaire P.A."/>
            <person name="Manchado M."/>
        </authorList>
    </citation>
    <scope>NUCLEOTIDE SEQUENCE [LARGE SCALE GENOMIC DNA]</scope>
    <source>
        <strain evidence="6">Sse05_10M</strain>
    </source>
</reference>
<feature type="domain" description="Fibronectin type-III" evidence="5">
    <location>
        <begin position="140"/>
        <end position="236"/>
    </location>
</feature>
<keyword evidence="4" id="KW-0732">Signal</keyword>
<evidence type="ECO:0000256" key="2">
    <source>
        <dbReference type="SAM" id="MobiDB-lite"/>
    </source>
</evidence>
<evidence type="ECO:0000256" key="3">
    <source>
        <dbReference type="SAM" id="Phobius"/>
    </source>
</evidence>
<dbReference type="GO" id="GO:0016064">
    <property type="term" value="P:immunoglobulin mediated immune response"/>
    <property type="evidence" value="ECO:0007669"/>
    <property type="project" value="TreeGrafter"/>
</dbReference>
<feature type="region of interest" description="Disordered" evidence="2">
    <location>
        <begin position="427"/>
        <end position="466"/>
    </location>
</feature>
<dbReference type="GO" id="GO:0009897">
    <property type="term" value="C:external side of plasma membrane"/>
    <property type="evidence" value="ECO:0007669"/>
    <property type="project" value="TreeGrafter"/>
</dbReference>
<evidence type="ECO:0000256" key="1">
    <source>
        <dbReference type="ARBA" id="ARBA00023157"/>
    </source>
</evidence>
<evidence type="ECO:0000256" key="4">
    <source>
        <dbReference type="SAM" id="SignalP"/>
    </source>
</evidence>
<evidence type="ECO:0000313" key="7">
    <source>
        <dbReference type="Proteomes" id="UP000693946"/>
    </source>
</evidence>
<keyword evidence="7" id="KW-1185">Reference proteome</keyword>
<proteinExistence type="predicted"/>